<dbReference type="InterPro" id="IPR001633">
    <property type="entry name" value="EAL_dom"/>
</dbReference>
<dbReference type="Gene3D" id="3.30.70.270">
    <property type="match status" value="1"/>
</dbReference>
<protein>
    <submittedName>
        <fullName evidence="3">EAL domain-containing protein</fullName>
    </submittedName>
</protein>
<evidence type="ECO:0000313" key="3">
    <source>
        <dbReference type="EMBL" id="QLI81032.1"/>
    </source>
</evidence>
<dbReference type="SMART" id="SM00052">
    <property type="entry name" value="EAL"/>
    <property type="match status" value="1"/>
</dbReference>
<evidence type="ECO:0000313" key="4">
    <source>
        <dbReference type="Proteomes" id="UP000510822"/>
    </source>
</evidence>
<feature type="domain" description="GGDEF" evidence="2">
    <location>
        <begin position="34"/>
        <end position="155"/>
    </location>
</feature>
<dbReference type="RefSeq" id="WP_180308163.1">
    <property type="nucleotide sequence ID" value="NZ_CP058952.1"/>
</dbReference>
<dbReference type="SUPFAM" id="SSF141868">
    <property type="entry name" value="EAL domain-like"/>
    <property type="match status" value="1"/>
</dbReference>
<dbReference type="Pfam" id="PF00990">
    <property type="entry name" value="GGDEF"/>
    <property type="match status" value="1"/>
</dbReference>
<dbReference type="PROSITE" id="PS50883">
    <property type="entry name" value="EAL"/>
    <property type="match status" value="1"/>
</dbReference>
<dbReference type="CDD" id="cd01948">
    <property type="entry name" value="EAL"/>
    <property type="match status" value="1"/>
</dbReference>
<proteinExistence type="predicted"/>
<dbReference type="InterPro" id="IPR043128">
    <property type="entry name" value="Rev_trsase/Diguanyl_cyclase"/>
</dbReference>
<dbReference type="PROSITE" id="PS50887">
    <property type="entry name" value="GGDEF"/>
    <property type="match status" value="1"/>
</dbReference>
<dbReference type="AlphaFoldDB" id="A0A7D5V9B2"/>
<dbReference type="KEGG" id="cfon:HZU75_05550"/>
<dbReference type="SMART" id="SM00267">
    <property type="entry name" value="GGDEF"/>
    <property type="match status" value="1"/>
</dbReference>
<evidence type="ECO:0000259" key="1">
    <source>
        <dbReference type="PROSITE" id="PS50883"/>
    </source>
</evidence>
<accession>A0A7D5V9B2</accession>
<evidence type="ECO:0000259" key="2">
    <source>
        <dbReference type="PROSITE" id="PS50887"/>
    </source>
</evidence>
<dbReference type="GO" id="GO:0071111">
    <property type="term" value="F:cyclic-guanylate-specific phosphodiesterase activity"/>
    <property type="evidence" value="ECO:0007669"/>
    <property type="project" value="InterPro"/>
</dbReference>
<dbReference type="InterPro" id="IPR000160">
    <property type="entry name" value="GGDEF_dom"/>
</dbReference>
<organism evidence="3 4">
    <name type="scientific">Chitinibacter fontanus</name>
    <dbReference type="NCBI Taxonomy" id="1737446"/>
    <lineage>
        <taxon>Bacteria</taxon>
        <taxon>Pseudomonadati</taxon>
        <taxon>Pseudomonadota</taxon>
        <taxon>Betaproteobacteria</taxon>
        <taxon>Neisseriales</taxon>
        <taxon>Chitinibacteraceae</taxon>
        <taxon>Chitinibacter</taxon>
    </lineage>
</organism>
<reference evidence="3 4" key="1">
    <citation type="journal article" date="2016" name="Int. J. Syst. Evol. Microbiol.">
        <title>Chitinibacter fontanus sp. nov., isolated from a spring.</title>
        <authorList>
            <person name="Sheu S.Y."/>
            <person name="Li Y.S."/>
            <person name="Young C.C."/>
            <person name="Chen W.M."/>
        </authorList>
    </citation>
    <scope>NUCLEOTIDE SEQUENCE [LARGE SCALE GENOMIC DNA]</scope>
    <source>
        <strain evidence="3 4">STM-7</strain>
    </source>
</reference>
<dbReference type="Pfam" id="PF00563">
    <property type="entry name" value="EAL"/>
    <property type="match status" value="1"/>
</dbReference>
<dbReference type="Proteomes" id="UP000510822">
    <property type="component" value="Chromosome"/>
</dbReference>
<dbReference type="PANTHER" id="PTHR33121:SF70">
    <property type="entry name" value="SIGNALING PROTEIN YKOW"/>
    <property type="match status" value="1"/>
</dbReference>
<dbReference type="InterPro" id="IPR029787">
    <property type="entry name" value="Nucleotide_cyclase"/>
</dbReference>
<gene>
    <name evidence="3" type="ORF">HZU75_05550</name>
</gene>
<feature type="domain" description="EAL" evidence="1">
    <location>
        <begin position="164"/>
        <end position="417"/>
    </location>
</feature>
<name>A0A7D5V9B2_9NEIS</name>
<keyword evidence="4" id="KW-1185">Reference proteome</keyword>
<dbReference type="InterPro" id="IPR050706">
    <property type="entry name" value="Cyclic-di-GMP_PDE-like"/>
</dbReference>
<sequence>MPQRPIDSISSAITPRHLLDESITQGIELSGTHRKSAVIYLELRHLHPGHYRDRLIELMVSRLKTVLRNGDLLFQLDSHSVVLLLNQLSGLSHATLAAHRAQQVLQEASADGQKLYPQIGIAIAPDHGVDSEALIDAAKLAAHQFAQEHIGIYDPERDWLGQQLLRLEIPLREALHQNAFHLAFQPQVDQQTTLTTGLEVLLRWDNPILGSISPYEIISVTEHLGLMDRLTQWIIQTALRNFAQLRQAGFQGSLSINLAPNNLRDPHLAGFISNALAVWSIPAEKVIFEITESAVIEEFEMALKQLQQIKEMGSRLALDDFGTGYSSLAYLKRLPIDELKIDRSFIMNLATDADDRAIVQSIIELAHRLQLNVVAEGVETAAEKEVLQHFGCNAIQGFYYSKPLILSEIQSYLQQRAPQ</sequence>
<dbReference type="EMBL" id="CP058952">
    <property type="protein sequence ID" value="QLI81032.1"/>
    <property type="molecule type" value="Genomic_DNA"/>
</dbReference>
<dbReference type="PANTHER" id="PTHR33121">
    <property type="entry name" value="CYCLIC DI-GMP PHOSPHODIESTERASE PDEF"/>
    <property type="match status" value="1"/>
</dbReference>
<dbReference type="Gene3D" id="3.20.20.450">
    <property type="entry name" value="EAL domain"/>
    <property type="match status" value="1"/>
</dbReference>
<dbReference type="InterPro" id="IPR035919">
    <property type="entry name" value="EAL_sf"/>
</dbReference>
<dbReference type="SUPFAM" id="SSF55073">
    <property type="entry name" value="Nucleotide cyclase"/>
    <property type="match status" value="1"/>
</dbReference>